<comment type="function">
    <text evidence="2">Catalyzes the reduction of dTDP-6-deoxy-L-lyxo-4-hexulose to yield dTDP-L-rhamnose.</text>
</comment>
<evidence type="ECO:0000313" key="5">
    <source>
        <dbReference type="Proteomes" id="UP000249324"/>
    </source>
</evidence>
<dbReference type="EC" id="1.1.1.133" evidence="2"/>
<accession>A0ABD6FFJ8</accession>
<dbReference type="Pfam" id="PF04321">
    <property type="entry name" value="RmlD_sub_bind"/>
    <property type="match status" value="1"/>
</dbReference>
<dbReference type="SUPFAM" id="SSF51735">
    <property type="entry name" value="NAD(P)-binding Rossmann-fold domains"/>
    <property type="match status" value="1"/>
</dbReference>
<dbReference type="InterPro" id="IPR005913">
    <property type="entry name" value="dTDP_dehydrorham_reduct"/>
</dbReference>
<dbReference type="Gene3D" id="3.40.50.720">
    <property type="entry name" value="NAD(P)-binding Rossmann-like Domain"/>
    <property type="match status" value="1"/>
</dbReference>
<dbReference type="InterPro" id="IPR029903">
    <property type="entry name" value="RmlD-like-bd"/>
</dbReference>
<dbReference type="GO" id="GO:0008831">
    <property type="term" value="F:dTDP-4-dehydrorhamnose reductase activity"/>
    <property type="evidence" value="ECO:0007669"/>
    <property type="project" value="UniProtKB-EC"/>
</dbReference>
<keyword evidence="2 4" id="KW-0560">Oxidoreductase</keyword>
<dbReference type="Gene3D" id="3.90.25.10">
    <property type="entry name" value="UDP-galactose 4-epimerase, domain 1"/>
    <property type="match status" value="1"/>
</dbReference>
<comment type="pathway">
    <text evidence="2">Carbohydrate biosynthesis; dTDP-L-rhamnose biosynthesis.</text>
</comment>
<name>A0ABD6FFJ8_9PSEU</name>
<dbReference type="PANTHER" id="PTHR10491:SF4">
    <property type="entry name" value="METHIONINE ADENOSYLTRANSFERASE 2 SUBUNIT BETA"/>
    <property type="match status" value="1"/>
</dbReference>
<protein>
    <recommendedName>
        <fullName evidence="2">dTDP-4-dehydrorhamnose reductase</fullName>
        <ecNumber evidence="2">1.1.1.133</ecNumber>
    </recommendedName>
</protein>
<dbReference type="NCBIfam" id="TIGR01214">
    <property type="entry name" value="rmlD"/>
    <property type="match status" value="1"/>
</dbReference>
<organism evidence="4 5">
    <name type="scientific">Thermocrispum agreste</name>
    <dbReference type="NCBI Taxonomy" id="37925"/>
    <lineage>
        <taxon>Bacteria</taxon>
        <taxon>Bacillati</taxon>
        <taxon>Actinomycetota</taxon>
        <taxon>Actinomycetes</taxon>
        <taxon>Pseudonocardiales</taxon>
        <taxon>Pseudonocardiaceae</taxon>
        <taxon>Thermocrispum</taxon>
    </lineage>
</organism>
<feature type="domain" description="RmlD-like substrate binding" evidence="3">
    <location>
        <begin position="5"/>
        <end position="296"/>
    </location>
</feature>
<evidence type="ECO:0000313" key="4">
    <source>
        <dbReference type="EMBL" id="MFO7192584.1"/>
    </source>
</evidence>
<evidence type="ECO:0000256" key="1">
    <source>
        <dbReference type="ARBA" id="ARBA00010944"/>
    </source>
</evidence>
<dbReference type="AlphaFoldDB" id="A0ABD6FFJ8"/>
<reference evidence="4 5" key="1">
    <citation type="journal article" date="2021" name="BMC Genomics">
        <title>Genome-resolved metagenome and metatranscriptome analyses of thermophilic composting reveal key bacterial players and their metabolic interactions.</title>
        <authorList>
            <person name="Braga L.P.P."/>
            <person name="Pereira R.V."/>
            <person name="Martins L.F."/>
            <person name="Moura L.M.S."/>
            <person name="Sanchez F.B."/>
            <person name="Patane J.S.L."/>
            <person name="da Silva A.M."/>
            <person name="Setubal J.C."/>
        </authorList>
    </citation>
    <scope>NUCLEOTIDE SEQUENCE [LARGE SCALE GENOMIC DNA]</scope>
    <source>
        <strain evidence="4">ZC4RG45</strain>
    </source>
</reference>
<dbReference type="EMBL" id="QGUI02000111">
    <property type="protein sequence ID" value="MFO7192584.1"/>
    <property type="molecule type" value="Genomic_DNA"/>
</dbReference>
<gene>
    <name evidence="4" type="primary">rfbD</name>
    <name evidence="4" type="ORF">DIU77_010120</name>
</gene>
<proteinExistence type="inferred from homology"/>
<dbReference type="PANTHER" id="PTHR10491">
    <property type="entry name" value="DTDP-4-DEHYDRORHAMNOSE REDUCTASE"/>
    <property type="match status" value="1"/>
</dbReference>
<comment type="similarity">
    <text evidence="1 2">Belongs to the dTDP-4-dehydrorhamnose reductase family.</text>
</comment>
<comment type="caution">
    <text evidence="4">The sequence shown here is derived from an EMBL/GenBank/DDBJ whole genome shotgun (WGS) entry which is preliminary data.</text>
</comment>
<sequence>MTALTLLIPGGTGQLGRELNRQAQQAGADVRAPGRAELDVTSAGQVVSAVRELAEHARRRGGRPVVINAAAYTAVDAAESAERKAFAVNADGPRLLAAACASAQVPLIHVSTDYVFSGESDRPYEPDDPLGPRSAYGRTKAAGEVAVLASGADAWVVRTAWVYGVGGSNFVHTIARLEREKETLRVVDDQHGSPTSAEALAGGLLQLAERIADGQGPEQRTLHCTCQGSTTWFGFARAIFEELDADPERVQPCSTQDFPRPAPRPARAVLSPRSWLAAELDPMPAWREALAAYVRKHRDELRAAE</sequence>
<dbReference type="InterPro" id="IPR036291">
    <property type="entry name" value="NAD(P)-bd_dom_sf"/>
</dbReference>
<dbReference type="CDD" id="cd05254">
    <property type="entry name" value="dTDP_HR_like_SDR_e"/>
    <property type="match status" value="1"/>
</dbReference>
<evidence type="ECO:0000256" key="2">
    <source>
        <dbReference type="RuleBase" id="RU364082"/>
    </source>
</evidence>
<keyword evidence="2" id="KW-0521">NADP</keyword>
<evidence type="ECO:0000259" key="3">
    <source>
        <dbReference type="Pfam" id="PF04321"/>
    </source>
</evidence>
<dbReference type="Proteomes" id="UP000249324">
    <property type="component" value="Unassembled WGS sequence"/>
</dbReference>